<dbReference type="AlphaFoldDB" id="A0A0E9X9V4"/>
<feature type="transmembrane region" description="Helical" evidence="1">
    <location>
        <begin position="35"/>
        <end position="57"/>
    </location>
</feature>
<keyword evidence="1" id="KW-0812">Transmembrane</keyword>
<protein>
    <submittedName>
        <fullName evidence="2">Uncharacterized protein</fullName>
    </submittedName>
</protein>
<reference evidence="2" key="2">
    <citation type="journal article" date="2015" name="Fish Shellfish Immunol.">
        <title>Early steps in the European eel (Anguilla anguilla)-Vibrio vulnificus interaction in the gills: Role of the RtxA13 toxin.</title>
        <authorList>
            <person name="Callol A."/>
            <person name="Pajuelo D."/>
            <person name="Ebbesson L."/>
            <person name="Teles M."/>
            <person name="MacKenzie S."/>
            <person name="Amaro C."/>
        </authorList>
    </citation>
    <scope>NUCLEOTIDE SEQUENCE</scope>
</reference>
<evidence type="ECO:0000313" key="2">
    <source>
        <dbReference type="EMBL" id="JAH98478.1"/>
    </source>
</evidence>
<sequence length="104" mass="12068">MCRCFFLLFLMVLLLLILLPLLLFGVEICVVELNIFKLTIAMFPIFCIKLCLVPLHLNDVTQTHNFIKNQFLHFDISLFPVPFKYLCTTIHKSSTASQPLLKPR</sequence>
<keyword evidence="1" id="KW-0472">Membrane</keyword>
<dbReference type="EMBL" id="GBXM01010099">
    <property type="protein sequence ID" value="JAH98478.1"/>
    <property type="molecule type" value="Transcribed_RNA"/>
</dbReference>
<accession>A0A0E9X9V4</accession>
<organism evidence="2">
    <name type="scientific">Anguilla anguilla</name>
    <name type="common">European freshwater eel</name>
    <name type="synonym">Muraena anguilla</name>
    <dbReference type="NCBI Taxonomy" id="7936"/>
    <lineage>
        <taxon>Eukaryota</taxon>
        <taxon>Metazoa</taxon>
        <taxon>Chordata</taxon>
        <taxon>Craniata</taxon>
        <taxon>Vertebrata</taxon>
        <taxon>Euteleostomi</taxon>
        <taxon>Actinopterygii</taxon>
        <taxon>Neopterygii</taxon>
        <taxon>Teleostei</taxon>
        <taxon>Anguilliformes</taxon>
        <taxon>Anguillidae</taxon>
        <taxon>Anguilla</taxon>
    </lineage>
</organism>
<proteinExistence type="predicted"/>
<evidence type="ECO:0000256" key="1">
    <source>
        <dbReference type="SAM" id="Phobius"/>
    </source>
</evidence>
<reference evidence="2" key="1">
    <citation type="submission" date="2014-11" db="EMBL/GenBank/DDBJ databases">
        <authorList>
            <person name="Amaro Gonzalez C."/>
        </authorList>
    </citation>
    <scope>NUCLEOTIDE SEQUENCE</scope>
</reference>
<name>A0A0E9X9V4_ANGAN</name>
<keyword evidence="1" id="KW-1133">Transmembrane helix</keyword>